<dbReference type="GO" id="GO:0005634">
    <property type="term" value="C:nucleus"/>
    <property type="evidence" value="ECO:0007669"/>
    <property type="project" value="TreeGrafter"/>
</dbReference>
<evidence type="ECO:0000313" key="4">
    <source>
        <dbReference type="Proteomes" id="UP000695562"/>
    </source>
</evidence>
<gene>
    <name evidence="3" type="ORF">CYY_005574</name>
</gene>
<evidence type="ECO:0000313" key="3">
    <source>
        <dbReference type="EMBL" id="KAF2073105.1"/>
    </source>
</evidence>
<feature type="compositionally biased region" description="Low complexity" evidence="2">
    <location>
        <begin position="192"/>
        <end position="206"/>
    </location>
</feature>
<feature type="region of interest" description="Disordered" evidence="2">
    <location>
        <begin position="172"/>
        <end position="209"/>
    </location>
</feature>
<comment type="similarity">
    <text evidence="1">Belongs to the RCAN family.</text>
</comment>
<sequence>MEPNMNINSSTDSIEEELSKLILDCENDQDNDSGGDNATSEKQELLNQMKQKKLQLLSNRCPTNVLIIENVDDERAQLLISLLGDENLHSSFNILLLRYLSILNSIILVFSHHDESTLCKMLIERQTFINTTNILIYYGKRLETETVNKYQLLPPFPVRQYLISPPLSPPNEWAAPGDGMETPPNDIDPLASSNNSNNNNNNNNNSLDPEQLSNRLRKVIYEDTTSSGFPSITLEFCT</sequence>
<dbReference type="AlphaFoldDB" id="A0A8J4PSQ9"/>
<dbReference type="InterPro" id="IPR006931">
    <property type="entry name" value="Calcipressin"/>
</dbReference>
<dbReference type="PANTHER" id="PTHR10300:SF14">
    <property type="entry name" value="PROTEIN SARAH"/>
    <property type="match status" value="1"/>
</dbReference>
<accession>A0A8J4PSQ9</accession>
<reference evidence="3" key="1">
    <citation type="submission" date="2020-01" db="EMBL/GenBank/DDBJ databases">
        <title>Development of genomics and gene disruption for Polysphondylium violaceum indicates a role for the polyketide synthase stlB in stalk morphogenesis.</title>
        <authorList>
            <person name="Narita B."/>
            <person name="Kawabe Y."/>
            <person name="Kin K."/>
            <person name="Saito T."/>
            <person name="Gibbs R."/>
            <person name="Kuspa A."/>
            <person name="Muzny D."/>
            <person name="Queller D."/>
            <person name="Richards S."/>
            <person name="Strassman J."/>
            <person name="Sucgang R."/>
            <person name="Worley K."/>
            <person name="Schaap P."/>
        </authorList>
    </citation>
    <scope>NUCLEOTIDE SEQUENCE</scope>
    <source>
        <strain evidence="3">QSvi11</strain>
    </source>
</reference>
<proteinExistence type="inferred from homology"/>
<dbReference type="GO" id="GO:0019722">
    <property type="term" value="P:calcium-mediated signaling"/>
    <property type="evidence" value="ECO:0007669"/>
    <property type="project" value="InterPro"/>
</dbReference>
<dbReference type="PANTHER" id="PTHR10300">
    <property type="entry name" value="CALCIPRESSIN"/>
    <property type="match status" value="1"/>
</dbReference>
<evidence type="ECO:0000256" key="2">
    <source>
        <dbReference type="SAM" id="MobiDB-lite"/>
    </source>
</evidence>
<dbReference type="EMBL" id="AJWJ01000226">
    <property type="protein sequence ID" value="KAF2073105.1"/>
    <property type="molecule type" value="Genomic_DNA"/>
</dbReference>
<organism evidence="3 4">
    <name type="scientific">Polysphondylium violaceum</name>
    <dbReference type="NCBI Taxonomy" id="133409"/>
    <lineage>
        <taxon>Eukaryota</taxon>
        <taxon>Amoebozoa</taxon>
        <taxon>Evosea</taxon>
        <taxon>Eumycetozoa</taxon>
        <taxon>Dictyostelia</taxon>
        <taxon>Dictyosteliales</taxon>
        <taxon>Dictyosteliaceae</taxon>
        <taxon>Polysphondylium</taxon>
    </lineage>
</organism>
<evidence type="ECO:0000256" key="1">
    <source>
        <dbReference type="ARBA" id="ARBA00008209"/>
    </source>
</evidence>
<dbReference type="GO" id="GO:0008597">
    <property type="term" value="F:calcium-dependent protein serine/threonine phosphatase regulator activity"/>
    <property type="evidence" value="ECO:0007669"/>
    <property type="project" value="TreeGrafter"/>
</dbReference>
<dbReference type="GO" id="GO:0005737">
    <property type="term" value="C:cytoplasm"/>
    <property type="evidence" value="ECO:0007669"/>
    <property type="project" value="TreeGrafter"/>
</dbReference>
<dbReference type="Proteomes" id="UP000695562">
    <property type="component" value="Unassembled WGS sequence"/>
</dbReference>
<dbReference type="OrthoDB" id="17212at2759"/>
<name>A0A8J4PSQ9_9MYCE</name>
<protein>
    <submittedName>
        <fullName evidence="3">Uncharacterized protein</fullName>
    </submittedName>
</protein>
<dbReference type="Pfam" id="PF04847">
    <property type="entry name" value="Calcipressin"/>
    <property type="match status" value="1"/>
</dbReference>
<keyword evidence="4" id="KW-1185">Reference proteome</keyword>
<comment type="caution">
    <text evidence="3">The sequence shown here is derived from an EMBL/GenBank/DDBJ whole genome shotgun (WGS) entry which is preliminary data.</text>
</comment>